<reference evidence="1 2" key="2">
    <citation type="journal article" date="2018" name="New Phytol.">
        <title>High intraspecific genome diversity in the model arbuscular mycorrhizal symbiont Rhizophagus irregularis.</title>
        <authorList>
            <person name="Chen E.C.H."/>
            <person name="Morin E."/>
            <person name="Beaudet D."/>
            <person name="Noel J."/>
            <person name="Yildirir G."/>
            <person name="Ndikumana S."/>
            <person name="Charron P."/>
            <person name="St-Onge C."/>
            <person name="Giorgi J."/>
            <person name="Kruger M."/>
            <person name="Marton T."/>
            <person name="Ropars J."/>
            <person name="Grigoriev I.V."/>
            <person name="Hainaut M."/>
            <person name="Henrissat B."/>
            <person name="Roux C."/>
            <person name="Martin F."/>
            <person name="Corradi N."/>
        </authorList>
    </citation>
    <scope>NUCLEOTIDE SEQUENCE [LARGE SCALE GENOMIC DNA]</scope>
    <source>
        <strain evidence="1 2">DAOM 197198</strain>
    </source>
</reference>
<organism evidence="1 2">
    <name type="scientific">Rhizophagus irregularis (strain DAOM 181602 / DAOM 197198 / MUCL 43194)</name>
    <name type="common">Arbuscular mycorrhizal fungus</name>
    <name type="synonym">Glomus intraradices</name>
    <dbReference type="NCBI Taxonomy" id="747089"/>
    <lineage>
        <taxon>Eukaryota</taxon>
        <taxon>Fungi</taxon>
        <taxon>Fungi incertae sedis</taxon>
        <taxon>Mucoromycota</taxon>
        <taxon>Glomeromycotina</taxon>
        <taxon>Glomeromycetes</taxon>
        <taxon>Glomerales</taxon>
        <taxon>Glomeraceae</taxon>
        <taxon>Rhizophagus</taxon>
    </lineage>
</organism>
<comment type="caution">
    <text evidence="1">The sequence shown here is derived from an EMBL/GenBank/DDBJ whole genome shotgun (WGS) entry which is preliminary data.</text>
</comment>
<proteinExistence type="predicted"/>
<protein>
    <submittedName>
        <fullName evidence="1">Uncharacterized protein</fullName>
    </submittedName>
</protein>
<keyword evidence="2" id="KW-1185">Reference proteome</keyword>
<dbReference type="EMBL" id="AUPC02000006">
    <property type="protein sequence ID" value="POG82275.1"/>
    <property type="molecule type" value="Genomic_DNA"/>
</dbReference>
<sequence length="526" mass="60582">MDVSNDEYLSRCSSLADSSDVPLFPFRPLLDISTPSQGLLVAFLCNDVPLINDPVAYWHTISDMKAFFELLSFSRFTPLRSSYFVIDWTLTFGLLKDTLYYRIDVSCISASLQFWLQLWFDELPLMFHLRHHYPDLYADDSLCPNCSIFMETFEHFFTCSPDADSSLVGNSSFPIPCQRVLLELMDRFLNCLARKASSSPKAWQDLDSLLYQLKALPSVGFSSLQTYSDSELPRRSACNIILRNFLKLQREIYHQLWRPRCKMKSLKDKALDIMSAILRMTKSSNFTNFHYDTSSVTSFLTNESFSPLQAFKWSSLVVIRLDKGLHEEDFNDDEDDPCLILQLISLQVQYNNDLSYVRKYLLFHRAHIQLTPYERSTSDYPVTPISLSTNLFVDDLFENPVPANLSSHDVDHLDSSLENLGFSDITFDDIISLTINWNNYLDPNADEDDLIEDDLRMDEFMGTMYAAFGLLLVSSATSRSSSPVLVTYDAMSLMFLSDSDDEFSNSDDDFSFLPFDKETFLYYETE</sequence>
<name>A0A2P4QXF1_RHIID</name>
<reference evidence="1 2" key="1">
    <citation type="journal article" date="2013" name="Proc. Natl. Acad. Sci. U.S.A.">
        <title>Genome of an arbuscular mycorrhizal fungus provides insight into the oldest plant symbiosis.</title>
        <authorList>
            <person name="Tisserant E."/>
            <person name="Malbreil M."/>
            <person name="Kuo A."/>
            <person name="Kohler A."/>
            <person name="Symeonidi A."/>
            <person name="Balestrini R."/>
            <person name="Charron P."/>
            <person name="Duensing N."/>
            <person name="Frei Dit Frey N."/>
            <person name="Gianinazzi-Pearson V."/>
            <person name="Gilbert L.B."/>
            <person name="Handa Y."/>
            <person name="Herr J.R."/>
            <person name="Hijri M."/>
            <person name="Koul R."/>
            <person name="Kawaguchi M."/>
            <person name="Krajinski F."/>
            <person name="Lammers P.J."/>
            <person name="Masclaux F.G."/>
            <person name="Murat C."/>
            <person name="Morin E."/>
            <person name="Ndikumana S."/>
            <person name="Pagni M."/>
            <person name="Petitpierre D."/>
            <person name="Requena N."/>
            <person name="Rosikiewicz P."/>
            <person name="Riley R."/>
            <person name="Saito K."/>
            <person name="San Clemente H."/>
            <person name="Shapiro H."/>
            <person name="van Tuinen D."/>
            <person name="Becard G."/>
            <person name="Bonfante P."/>
            <person name="Paszkowski U."/>
            <person name="Shachar-Hill Y.Y."/>
            <person name="Tuskan G.A."/>
            <person name="Young P.W."/>
            <person name="Sanders I.R."/>
            <person name="Henrissat B."/>
            <person name="Rensing S.A."/>
            <person name="Grigoriev I.V."/>
            <person name="Corradi N."/>
            <person name="Roux C."/>
            <person name="Martin F."/>
        </authorList>
    </citation>
    <scope>NUCLEOTIDE SEQUENCE [LARGE SCALE GENOMIC DNA]</scope>
    <source>
        <strain evidence="1 2">DAOM 197198</strain>
    </source>
</reference>
<accession>A0A2P4QXF1</accession>
<gene>
    <name evidence="1" type="ORF">GLOIN_2v1762475</name>
</gene>
<evidence type="ECO:0000313" key="1">
    <source>
        <dbReference type="EMBL" id="POG82275.1"/>
    </source>
</evidence>
<evidence type="ECO:0000313" key="2">
    <source>
        <dbReference type="Proteomes" id="UP000018888"/>
    </source>
</evidence>
<dbReference type="VEuPathDB" id="FungiDB:RhiirFUN_013186"/>
<dbReference type="Proteomes" id="UP000018888">
    <property type="component" value="Unassembled WGS sequence"/>
</dbReference>
<dbReference type="AlphaFoldDB" id="A0A2P4QXF1"/>